<accession>A0A8D8BM90</accession>
<reference evidence="2" key="1">
    <citation type="submission" date="2021-05" db="EMBL/GenBank/DDBJ databases">
        <authorList>
            <person name="Alioto T."/>
            <person name="Alioto T."/>
            <person name="Gomez Garrido J."/>
        </authorList>
    </citation>
    <scope>NUCLEOTIDE SEQUENCE</scope>
</reference>
<evidence type="ECO:0000256" key="1">
    <source>
        <dbReference type="SAM" id="MobiDB-lite"/>
    </source>
</evidence>
<dbReference type="AlphaFoldDB" id="A0A8D8BM90"/>
<feature type="compositionally biased region" description="Basic residues" evidence="1">
    <location>
        <begin position="66"/>
        <end position="75"/>
    </location>
</feature>
<sequence>MINSLTTLESHLFRITSHHFRITSFQLNVICRREKKPHTFTAEEKSRKSSNFIMKNKQKNCYFRIKPTKKQRRKHTEKEQKHKNQRVSMGKNDQLKIKNEHEA</sequence>
<evidence type="ECO:0000313" key="2">
    <source>
        <dbReference type="EMBL" id="CAG6477590.1"/>
    </source>
</evidence>
<proteinExistence type="predicted"/>
<feature type="compositionally biased region" description="Basic and acidic residues" evidence="1">
    <location>
        <begin position="93"/>
        <end position="103"/>
    </location>
</feature>
<name>A0A8D8BM90_CULPI</name>
<organism evidence="2">
    <name type="scientific">Culex pipiens</name>
    <name type="common">House mosquito</name>
    <dbReference type="NCBI Taxonomy" id="7175"/>
    <lineage>
        <taxon>Eukaryota</taxon>
        <taxon>Metazoa</taxon>
        <taxon>Ecdysozoa</taxon>
        <taxon>Arthropoda</taxon>
        <taxon>Hexapoda</taxon>
        <taxon>Insecta</taxon>
        <taxon>Pterygota</taxon>
        <taxon>Neoptera</taxon>
        <taxon>Endopterygota</taxon>
        <taxon>Diptera</taxon>
        <taxon>Nematocera</taxon>
        <taxon>Culicoidea</taxon>
        <taxon>Culicidae</taxon>
        <taxon>Culicinae</taxon>
        <taxon>Culicini</taxon>
        <taxon>Culex</taxon>
        <taxon>Culex</taxon>
    </lineage>
</organism>
<dbReference type="EMBL" id="HBUE01081262">
    <property type="protein sequence ID" value="CAG6477590.1"/>
    <property type="molecule type" value="Transcribed_RNA"/>
</dbReference>
<protein>
    <submittedName>
        <fullName evidence="2">(northern house mosquito) hypothetical protein</fullName>
    </submittedName>
</protein>
<feature type="region of interest" description="Disordered" evidence="1">
    <location>
        <begin position="63"/>
        <end position="103"/>
    </location>
</feature>